<proteinExistence type="predicted"/>
<dbReference type="SFLD" id="SFLDG01094">
    <property type="entry name" value="Uncharacterised_Radical_SAM_Su"/>
    <property type="match status" value="1"/>
</dbReference>
<dbReference type="GO" id="GO:0003824">
    <property type="term" value="F:catalytic activity"/>
    <property type="evidence" value="ECO:0007669"/>
    <property type="project" value="InterPro"/>
</dbReference>
<evidence type="ECO:0000313" key="8">
    <source>
        <dbReference type="EMBL" id="PKQ28781.1"/>
    </source>
</evidence>
<dbReference type="InterPro" id="IPR034457">
    <property type="entry name" value="Organic_radical-activating"/>
</dbReference>
<keyword evidence="5" id="KW-0408">Iron</keyword>
<sequence>MLEIKGFIPNTMLDWEGMLASTVFLPGCNFRCPFCQNAELVLAPGRLETLPFSVIADYLRERISWVEGVCITGGEPCMHEDLPGLCADLRSLGVKVKLDTNGSFPAALERLLSDGLVDYVAMDVKASLDEGHYRIATGIDRPDLIGFVRESIDMLRSSTVQHEFRTTVVPLMHSPAEVAKIAEYLKGESRFILQHFSPVDTLDPRYSTLRPFTDEDMQVMLKQARQYVPTSTIRGGATRIRSA</sequence>
<dbReference type="PANTHER" id="PTHR30352:SF13">
    <property type="entry name" value="GLYCYL-RADICAL ENZYME ACTIVATING ENZYME YJJW-RELATED"/>
    <property type="match status" value="1"/>
</dbReference>
<dbReference type="InterPro" id="IPR013785">
    <property type="entry name" value="Aldolase_TIM"/>
</dbReference>
<dbReference type="Pfam" id="PF04055">
    <property type="entry name" value="Radical_SAM"/>
    <property type="match status" value="1"/>
</dbReference>
<keyword evidence="3" id="KW-0949">S-adenosyl-L-methionine</keyword>
<dbReference type="GO" id="GO:0051539">
    <property type="term" value="F:4 iron, 4 sulfur cluster binding"/>
    <property type="evidence" value="ECO:0007669"/>
    <property type="project" value="UniProtKB-KW"/>
</dbReference>
<evidence type="ECO:0000256" key="6">
    <source>
        <dbReference type="ARBA" id="ARBA00023014"/>
    </source>
</evidence>
<dbReference type="InterPro" id="IPR007197">
    <property type="entry name" value="rSAM"/>
</dbReference>
<dbReference type="PROSITE" id="PS51918">
    <property type="entry name" value="RADICAL_SAM"/>
    <property type="match status" value="1"/>
</dbReference>
<dbReference type="NCBIfam" id="TIGR02495">
    <property type="entry name" value="NrdG2"/>
    <property type="match status" value="1"/>
</dbReference>
<dbReference type="SUPFAM" id="SSF102114">
    <property type="entry name" value="Radical SAM enzymes"/>
    <property type="match status" value="1"/>
</dbReference>
<feature type="domain" description="Radical SAM core" evidence="7">
    <location>
        <begin position="14"/>
        <end position="237"/>
    </location>
</feature>
<dbReference type="CDD" id="cd01335">
    <property type="entry name" value="Radical_SAM"/>
    <property type="match status" value="1"/>
</dbReference>
<comment type="caution">
    <text evidence="8">The sequence shown here is derived from an EMBL/GenBank/DDBJ whole genome shotgun (WGS) entry which is preliminary data.</text>
</comment>
<reference evidence="8 9" key="1">
    <citation type="journal article" date="2017" name="ISME J.">
        <title>Potential for microbial H2 and metal transformations associated with novel bacteria and archaea in deep terrestrial subsurface sediments.</title>
        <authorList>
            <person name="Hernsdorf A.W."/>
            <person name="Amano Y."/>
            <person name="Miyakawa K."/>
            <person name="Ise K."/>
            <person name="Suzuki Y."/>
            <person name="Anantharaman K."/>
            <person name="Probst A."/>
            <person name="Burstein D."/>
            <person name="Thomas B.C."/>
            <person name="Banfield J.F."/>
        </authorList>
    </citation>
    <scope>NUCLEOTIDE SEQUENCE [LARGE SCALE GENOMIC DNA]</scope>
    <source>
        <strain evidence="8">HGW-Actinobacteria-3</strain>
    </source>
</reference>
<dbReference type="AlphaFoldDB" id="A0A2N3G7U8"/>
<dbReference type="InterPro" id="IPR058240">
    <property type="entry name" value="rSAM_sf"/>
</dbReference>
<evidence type="ECO:0000313" key="9">
    <source>
        <dbReference type="Proteomes" id="UP000233654"/>
    </source>
</evidence>
<keyword evidence="6" id="KW-0411">Iron-sulfur</keyword>
<protein>
    <submittedName>
        <fullName evidence="8">Anaerobic ribonucleoside-triphosphate reductase activating protein</fullName>
    </submittedName>
</protein>
<accession>A0A2N3G7U8</accession>
<keyword evidence="2" id="KW-0004">4Fe-4S</keyword>
<evidence type="ECO:0000256" key="4">
    <source>
        <dbReference type="ARBA" id="ARBA00022723"/>
    </source>
</evidence>
<gene>
    <name evidence="8" type="ORF">CVT63_00995</name>
</gene>
<organism evidence="8 9">
    <name type="scientific">Candidatus Anoxymicrobium japonicum</name>
    <dbReference type="NCBI Taxonomy" id="2013648"/>
    <lineage>
        <taxon>Bacteria</taxon>
        <taxon>Bacillati</taxon>
        <taxon>Actinomycetota</taxon>
        <taxon>Candidatus Geothermincolia</taxon>
        <taxon>Candidatus Geothermincolales</taxon>
        <taxon>Candidatus Anoxymicrobiaceae</taxon>
        <taxon>Candidatus Anoxymicrobium</taxon>
    </lineage>
</organism>
<evidence type="ECO:0000256" key="5">
    <source>
        <dbReference type="ARBA" id="ARBA00023004"/>
    </source>
</evidence>
<evidence type="ECO:0000256" key="3">
    <source>
        <dbReference type="ARBA" id="ARBA00022691"/>
    </source>
</evidence>
<dbReference type="PANTHER" id="PTHR30352">
    <property type="entry name" value="PYRUVATE FORMATE-LYASE-ACTIVATING ENZYME"/>
    <property type="match status" value="1"/>
</dbReference>
<evidence type="ECO:0000256" key="2">
    <source>
        <dbReference type="ARBA" id="ARBA00022485"/>
    </source>
</evidence>
<dbReference type="SFLD" id="SFLDG01067">
    <property type="entry name" value="SPASM/twitch_domain_containing"/>
    <property type="match status" value="1"/>
</dbReference>
<name>A0A2N3G7U8_9ACTN</name>
<dbReference type="GO" id="GO:0046872">
    <property type="term" value="F:metal ion binding"/>
    <property type="evidence" value="ECO:0007669"/>
    <property type="project" value="UniProtKB-KW"/>
</dbReference>
<dbReference type="SFLD" id="SFLDS00029">
    <property type="entry name" value="Radical_SAM"/>
    <property type="match status" value="2"/>
</dbReference>
<evidence type="ECO:0000256" key="1">
    <source>
        <dbReference type="ARBA" id="ARBA00001966"/>
    </source>
</evidence>
<comment type="cofactor">
    <cofactor evidence="1">
        <name>[4Fe-4S] cluster</name>
        <dbReference type="ChEBI" id="CHEBI:49883"/>
    </cofactor>
</comment>
<dbReference type="Gene3D" id="3.20.20.70">
    <property type="entry name" value="Aldolase class I"/>
    <property type="match status" value="1"/>
</dbReference>
<dbReference type="InterPro" id="IPR012840">
    <property type="entry name" value="NrdG2"/>
</dbReference>
<evidence type="ECO:0000259" key="7">
    <source>
        <dbReference type="PROSITE" id="PS51918"/>
    </source>
</evidence>
<dbReference type="Proteomes" id="UP000233654">
    <property type="component" value="Unassembled WGS sequence"/>
</dbReference>
<dbReference type="EMBL" id="PHEX01000005">
    <property type="protein sequence ID" value="PKQ28781.1"/>
    <property type="molecule type" value="Genomic_DNA"/>
</dbReference>
<keyword evidence="4" id="KW-0479">Metal-binding</keyword>